<reference evidence="1" key="1">
    <citation type="journal article" date="2014" name="Front. Microbiol.">
        <title>High frequency of phylogenetically diverse reductive dehalogenase-homologous genes in deep subseafloor sedimentary metagenomes.</title>
        <authorList>
            <person name="Kawai M."/>
            <person name="Futagami T."/>
            <person name="Toyoda A."/>
            <person name="Takaki Y."/>
            <person name="Nishi S."/>
            <person name="Hori S."/>
            <person name="Arai W."/>
            <person name="Tsubouchi T."/>
            <person name="Morono Y."/>
            <person name="Uchiyama I."/>
            <person name="Ito T."/>
            <person name="Fujiyama A."/>
            <person name="Inagaki F."/>
            <person name="Takami H."/>
        </authorList>
    </citation>
    <scope>NUCLEOTIDE SEQUENCE</scope>
    <source>
        <strain evidence="1">Expedition CK06-06</strain>
    </source>
</reference>
<proteinExistence type="predicted"/>
<organism evidence="1">
    <name type="scientific">marine sediment metagenome</name>
    <dbReference type="NCBI Taxonomy" id="412755"/>
    <lineage>
        <taxon>unclassified sequences</taxon>
        <taxon>metagenomes</taxon>
        <taxon>ecological metagenomes</taxon>
    </lineage>
</organism>
<dbReference type="AlphaFoldDB" id="X1BZA4"/>
<protein>
    <submittedName>
        <fullName evidence="1">Uncharacterized protein</fullName>
    </submittedName>
</protein>
<sequence>MKIETIITVEKENGKCTIYIDEYKEGDRKYAYTGNPITFTRRALFTQGKGKPAFELPLEDAKEMAREILKLGE</sequence>
<comment type="caution">
    <text evidence="1">The sequence shown here is derived from an EMBL/GenBank/DDBJ whole genome shotgun (WGS) entry which is preliminary data.</text>
</comment>
<dbReference type="EMBL" id="BART01010572">
    <property type="protein sequence ID" value="GAG89523.1"/>
    <property type="molecule type" value="Genomic_DNA"/>
</dbReference>
<evidence type="ECO:0000313" key="1">
    <source>
        <dbReference type="EMBL" id="GAG89523.1"/>
    </source>
</evidence>
<gene>
    <name evidence="1" type="ORF">S01H4_22922</name>
</gene>
<name>X1BZA4_9ZZZZ</name>
<accession>X1BZA4</accession>